<protein>
    <submittedName>
        <fullName evidence="2">Uncharacterized protein</fullName>
    </submittedName>
</protein>
<accession>A0AAQ3K9L4</accession>
<gene>
    <name evidence="2" type="ORF">Cni_G10273</name>
</gene>
<proteinExistence type="predicted"/>
<dbReference type="EMBL" id="CP136892">
    <property type="protein sequence ID" value="WOL01556.1"/>
    <property type="molecule type" value="Genomic_DNA"/>
</dbReference>
<dbReference type="PANTHER" id="PTHR34808:SF2">
    <property type="entry name" value="EXPRESSED PROTEIN"/>
    <property type="match status" value="1"/>
</dbReference>
<evidence type="ECO:0000256" key="1">
    <source>
        <dbReference type="SAM" id="MobiDB-lite"/>
    </source>
</evidence>
<dbReference type="Proteomes" id="UP001327560">
    <property type="component" value="Chromosome 3"/>
</dbReference>
<evidence type="ECO:0000313" key="3">
    <source>
        <dbReference type="Proteomes" id="UP001327560"/>
    </source>
</evidence>
<dbReference type="PANTHER" id="PTHR34808">
    <property type="entry name" value="EXPRESSED PROTEIN"/>
    <property type="match status" value="1"/>
</dbReference>
<feature type="compositionally biased region" description="Acidic residues" evidence="1">
    <location>
        <begin position="67"/>
        <end position="78"/>
    </location>
</feature>
<evidence type="ECO:0000313" key="2">
    <source>
        <dbReference type="EMBL" id="WOL01556.1"/>
    </source>
</evidence>
<feature type="region of interest" description="Disordered" evidence="1">
    <location>
        <begin position="57"/>
        <end position="78"/>
    </location>
</feature>
<organism evidence="2 3">
    <name type="scientific">Canna indica</name>
    <name type="common">Indian-shot</name>
    <dbReference type="NCBI Taxonomy" id="4628"/>
    <lineage>
        <taxon>Eukaryota</taxon>
        <taxon>Viridiplantae</taxon>
        <taxon>Streptophyta</taxon>
        <taxon>Embryophyta</taxon>
        <taxon>Tracheophyta</taxon>
        <taxon>Spermatophyta</taxon>
        <taxon>Magnoliopsida</taxon>
        <taxon>Liliopsida</taxon>
        <taxon>Zingiberales</taxon>
        <taxon>Cannaceae</taxon>
        <taxon>Canna</taxon>
    </lineage>
</organism>
<keyword evidence="3" id="KW-1185">Reference proteome</keyword>
<reference evidence="2 3" key="1">
    <citation type="submission" date="2023-10" db="EMBL/GenBank/DDBJ databases">
        <title>Chromosome-scale genome assembly provides insights into flower coloration mechanisms of Canna indica.</title>
        <authorList>
            <person name="Li C."/>
        </authorList>
    </citation>
    <scope>NUCLEOTIDE SEQUENCE [LARGE SCALE GENOMIC DNA]</scope>
    <source>
        <tissue evidence="2">Flower</tissue>
    </source>
</reference>
<dbReference type="AlphaFoldDB" id="A0AAQ3K9L4"/>
<sequence>MGGLRLDRTSSIELEPRTLSFSELELAREAAMYILNNKPSEEAIKIFTEGLQPVPRTRDNACLKGDSEEEEEKEEEEDNDVVLMNCLWMDQFYDLYLPQRDTVTAPF</sequence>
<name>A0AAQ3K9L4_9LILI</name>